<feature type="chain" id="PRO_5024865876" evidence="4">
    <location>
        <begin position="34"/>
        <end position="430"/>
    </location>
</feature>
<keyword evidence="1 4" id="KW-0732">Signal</keyword>
<dbReference type="InterPro" id="IPR008929">
    <property type="entry name" value="Chondroitin_lyas"/>
</dbReference>
<sequence length="430" mass="48770">MNRISIAGRFGLRHGFVLLLGLTAIGLPPSTQAAEATPDKPAQAGQASRTMSYAERQKLDLSKYTVTDPDASYFDVQARMALLKHTDNDLLQYNRDQLMHGPSCRQELSKPTLDSVIRIPGYYPQPKAWELASEPLFDFEDTVSNLAGAYVASGDDYYADCLVRFLDKWATHDALSQFHYDRLEPQGWYSTESMMFAAAMAYSIVRPVVADKHQEAIERINHWLNALAHKHSAIKGGEPSCCNNHFYRRALYASMIGVLTDDDELFQFGISAIYSALNDLTPRGALPHEMARGRRASHYQNYALLYLVNIMQVAYRQGYDLFDFEYRGHTLDDAVQFALDTFDDPAALGDLATHAQYYGFLDDEQYLAWMEIYLSHRDDDRVAHYVSQKRPVDNRSAGGYVTFYFMDPQAQPRALPEPERTELAAFEPDT</sequence>
<feature type="signal peptide" evidence="4">
    <location>
        <begin position="1"/>
        <end position="33"/>
    </location>
</feature>
<evidence type="ECO:0000313" key="7">
    <source>
        <dbReference type="Proteomes" id="UP000466024"/>
    </source>
</evidence>
<proteinExistence type="predicted"/>
<accession>A0A640W8S5</accession>
<protein>
    <submittedName>
        <fullName evidence="6">Poly(Beta-D-mannuronate) lyase</fullName>
    </submittedName>
</protein>
<gene>
    <name evidence="6" type="ORF">F0A16_20095</name>
</gene>
<evidence type="ECO:0000256" key="4">
    <source>
        <dbReference type="SAM" id="SignalP"/>
    </source>
</evidence>
<evidence type="ECO:0000256" key="2">
    <source>
        <dbReference type="ARBA" id="ARBA00023239"/>
    </source>
</evidence>
<evidence type="ECO:0000313" key="6">
    <source>
        <dbReference type="EMBL" id="KAA0015623.1"/>
    </source>
</evidence>
<feature type="domain" description="Alginate lyase" evidence="5">
    <location>
        <begin position="117"/>
        <end position="346"/>
    </location>
</feature>
<keyword evidence="7" id="KW-1185">Reference proteome</keyword>
<dbReference type="Proteomes" id="UP000466024">
    <property type="component" value="Unassembled WGS sequence"/>
</dbReference>
<dbReference type="InterPro" id="IPR008397">
    <property type="entry name" value="Alginate_lyase_dom"/>
</dbReference>
<reference evidence="6 7" key="1">
    <citation type="submission" date="2019-08" db="EMBL/GenBank/DDBJ databases">
        <title>Bioinformatics analysis of the strain L3 and L5.</title>
        <authorList>
            <person name="Li X."/>
        </authorList>
    </citation>
    <scope>NUCLEOTIDE SEQUENCE [LARGE SCALE GENOMIC DNA]</scope>
    <source>
        <strain evidence="6 7">L3</strain>
    </source>
</reference>
<keyword evidence="2 6" id="KW-0456">Lyase</keyword>
<dbReference type="RefSeq" id="WP_149437605.1">
    <property type="nucleotide sequence ID" value="NZ_VTPX01000019.1"/>
</dbReference>
<evidence type="ECO:0000259" key="5">
    <source>
        <dbReference type="Pfam" id="PF05426"/>
    </source>
</evidence>
<organism evidence="6 7">
    <name type="scientific">Salinicola corii</name>
    <dbReference type="NCBI Taxonomy" id="2606937"/>
    <lineage>
        <taxon>Bacteria</taxon>
        <taxon>Pseudomonadati</taxon>
        <taxon>Pseudomonadota</taxon>
        <taxon>Gammaproteobacteria</taxon>
        <taxon>Oceanospirillales</taxon>
        <taxon>Halomonadaceae</taxon>
        <taxon>Salinicola</taxon>
    </lineage>
</organism>
<evidence type="ECO:0000256" key="3">
    <source>
        <dbReference type="SAM" id="MobiDB-lite"/>
    </source>
</evidence>
<dbReference type="AlphaFoldDB" id="A0A640W8S5"/>
<dbReference type="Pfam" id="PF05426">
    <property type="entry name" value="Alginate_lyase"/>
    <property type="match status" value="1"/>
</dbReference>
<feature type="region of interest" description="Disordered" evidence="3">
    <location>
        <begin position="31"/>
        <end position="51"/>
    </location>
</feature>
<dbReference type="EMBL" id="VTPX01000019">
    <property type="protein sequence ID" value="KAA0015623.1"/>
    <property type="molecule type" value="Genomic_DNA"/>
</dbReference>
<dbReference type="SUPFAM" id="SSF48230">
    <property type="entry name" value="Chondroitin AC/alginate lyase"/>
    <property type="match status" value="1"/>
</dbReference>
<name>A0A640W8S5_9GAMM</name>
<dbReference type="GO" id="GO:0016829">
    <property type="term" value="F:lyase activity"/>
    <property type="evidence" value="ECO:0007669"/>
    <property type="project" value="UniProtKB-KW"/>
</dbReference>
<dbReference type="GO" id="GO:0042597">
    <property type="term" value="C:periplasmic space"/>
    <property type="evidence" value="ECO:0007669"/>
    <property type="project" value="InterPro"/>
</dbReference>
<evidence type="ECO:0000256" key="1">
    <source>
        <dbReference type="ARBA" id="ARBA00022729"/>
    </source>
</evidence>
<dbReference type="Gene3D" id="1.50.10.100">
    <property type="entry name" value="Chondroitin AC/alginate lyase"/>
    <property type="match status" value="1"/>
</dbReference>
<comment type="caution">
    <text evidence="6">The sequence shown here is derived from an EMBL/GenBank/DDBJ whole genome shotgun (WGS) entry which is preliminary data.</text>
</comment>